<dbReference type="Proteomes" id="UP000184501">
    <property type="component" value="Unassembled WGS sequence"/>
</dbReference>
<dbReference type="Pfam" id="PF26312">
    <property type="entry name" value="DUF8083"/>
    <property type="match status" value="1"/>
</dbReference>
<evidence type="ECO:0000313" key="4">
    <source>
        <dbReference type="Proteomes" id="UP000184501"/>
    </source>
</evidence>
<dbReference type="EMBL" id="FQVN01000001">
    <property type="protein sequence ID" value="SHE53060.1"/>
    <property type="molecule type" value="Genomic_DNA"/>
</dbReference>
<proteinExistence type="predicted"/>
<feature type="domain" description="DUF8083" evidence="2">
    <location>
        <begin position="34"/>
        <end position="335"/>
    </location>
</feature>
<keyword evidence="4" id="KW-1185">Reference proteome</keyword>
<feature type="region of interest" description="Disordered" evidence="1">
    <location>
        <begin position="114"/>
        <end position="135"/>
    </location>
</feature>
<name>A0A1M4U912_STRHI</name>
<protein>
    <recommendedName>
        <fullName evidence="2">DUF8083 domain-containing protein</fullName>
    </recommendedName>
</protein>
<feature type="compositionally biased region" description="Acidic residues" evidence="1">
    <location>
        <begin position="119"/>
        <end position="132"/>
    </location>
</feature>
<evidence type="ECO:0000313" key="3">
    <source>
        <dbReference type="EMBL" id="SHE53060.1"/>
    </source>
</evidence>
<dbReference type="InterPro" id="IPR058396">
    <property type="entry name" value="DUF8083"/>
</dbReference>
<organism evidence="3 4">
    <name type="scientific">Streptoalloteichus hindustanus</name>
    <dbReference type="NCBI Taxonomy" id="2017"/>
    <lineage>
        <taxon>Bacteria</taxon>
        <taxon>Bacillati</taxon>
        <taxon>Actinomycetota</taxon>
        <taxon>Actinomycetes</taxon>
        <taxon>Pseudonocardiales</taxon>
        <taxon>Pseudonocardiaceae</taxon>
        <taxon>Streptoalloteichus</taxon>
    </lineage>
</organism>
<sequence>MPPKVPDLIEASRRAPRLPPFLGSCEYARVPRPFVAYLRVYEPLPVIDAPLRQRVEEALRTRNLDPADAGDRERELWLRAQLAVPPRLLPGELADGSPAPNAPVDVLVLDPAEVPTGGDEVDETGGEAEDPAEVGPGPLVCPLDVRPRSAAALVGFLATAPVPLREFVLPVSADAVRARASAVMSELTSGAVHVVSSTWTVPLPWFALVDPDSRQVVLAPQDDPRRRVCWRMAMADARRRVSRAYGVVRKAIGEDGPAKVLRDTGRWLEHFHPHSAVELDYGGLVQLLDDAQLLADTSAHDVHAAVDALEAGDVDEVAELYERLRDFWADVAERERFN</sequence>
<evidence type="ECO:0000256" key="1">
    <source>
        <dbReference type="SAM" id="MobiDB-lite"/>
    </source>
</evidence>
<reference evidence="3 4" key="1">
    <citation type="submission" date="2016-11" db="EMBL/GenBank/DDBJ databases">
        <authorList>
            <person name="Jaros S."/>
            <person name="Januszkiewicz K."/>
            <person name="Wedrychowicz H."/>
        </authorList>
    </citation>
    <scope>NUCLEOTIDE SEQUENCE [LARGE SCALE GENOMIC DNA]</scope>
    <source>
        <strain evidence="3 4">DSM 44523</strain>
    </source>
</reference>
<dbReference type="STRING" id="2017.SAMN05444320_101338"/>
<gene>
    <name evidence="3" type="ORF">SAMN05444320_101338</name>
</gene>
<dbReference type="AlphaFoldDB" id="A0A1M4U912"/>
<accession>A0A1M4U912</accession>
<evidence type="ECO:0000259" key="2">
    <source>
        <dbReference type="Pfam" id="PF26312"/>
    </source>
</evidence>